<evidence type="ECO:0000256" key="1">
    <source>
        <dbReference type="ARBA" id="ARBA00004251"/>
    </source>
</evidence>
<evidence type="ECO:0000256" key="10">
    <source>
        <dbReference type="ARBA" id="ARBA00022741"/>
    </source>
</evidence>
<dbReference type="Gene3D" id="1.10.510.10">
    <property type="entry name" value="Transferase(Phosphotransferase) domain 1"/>
    <property type="match status" value="1"/>
</dbReference>
<evidence type="ECO:0000259" key="28">
    <source>
        <dbReference type="PROSITE" id="PS50011"/>
    </source>
</evidence>
<dbReference type="CDD" id="cd00108">
    <property type="entry name" value="KR"/>
    <property type="match status" value="1"/>
</dbReference>
<dbReference type="InterPro" id="IPR020067">
    <property type="entry name" value="Frizzled_dom"/>
</dbReference>
<name>A0A8S4NN49_OWEFU</name>
<evidence type="ECO:0000259" key="30">
    <source>
        <dbReference type="PROSITE" id="PS50070"/>
    </source>
</evidence>
<dbReference type="EMBL" id="CAIIXF020000005">
    <property type="protein sequence ID" value="CAH1783045.1"/>
    <property type="molecule type" value="Genomic_DNA"/>
</dbReference>
<dbReference type="GO" id="GO:0046872">
    <property type="term" value="F:metal ion binding"/>
    <property type="evidence" value="ECO:0007669"/>
    <property type="project" value="UniProtKB-KW"/>
</dbReference>
<keyword evidence="8 26" id="KW-0812">Transmembrane</keyword>
<keyword evidence="4" id="KW-1003">Cell membrane</keyword>
<keyword evidence="18" id="KW-0325">Glycoprotein</keyword>
<dbReference type="InterPro" id="IPR036790">
    <property type="entry name" value="Frizzled_dom_sf"/>
</dbReference>
<keyword evidence="23" id="KW-0460">Magnesium</keyword>
<feature type="domain" description="FZ" evidence="29">
    <location>
        <begin position="123"/>
        <end position="259"/>
    </location>
</feature>
<dbReference type="InterPro" id="IPR017441">
    <property type="entry name" value="Protein_kinase_ATP_BS"/>
</dbReference>
<dbReference type="GO" id="GO:0017147">
    <property type="term" value="F:Wnt-protein binding"/>
    <property type="evidence" value="ECO:0007669"/>
    <property type="project" value="TreeGrafter"/>
</dbReference>
<evidence type="ECO:0000256" key="27">
    <source>
        <dbReference type="SAM" id="SignalP"/>
    </source>
</evidence>
<evidence type="ECO:0000256" key="8">
    <source>
        <dbReference type="ARBA" id="ARBA00022692"/>
    </source>
</evidence>
<dbReference type="InterPro" id="IPR000719">
    <property type="entry name" value="Prot_kinase_dom"/>
</dbReference>
<feature type="domain" description="Protein kinase" evidence="28">
    <location>
        <begin position="452"/>
        <end position="734"/>
    </location>
</feature>
<dbReference type="PRINTS" id="PR00018">
    <property type="entry name" value="KRINGLE"/>
</dbReference>
<dbReference type="PROSITE" id="PS00109">
    <property type="entry name" value="PROTEIN_KINASE_TYR"/>
    <property type="match status" value="1"/>
</dbReference>
<keyword evidence="19" id="KW-0393">Immunoglobulin domain</keyword>
<feature type="binding site" evidence="22 25">
    <location>
        <position position="486"/>
    </location>
    <ligand>
        <name>ATP</name>
        <dbReference type="ChEBI" id="CHEBI:30616"/>
    </ligand>
</feature>
<dbReference type="Gene3D" id="2.60.40.10">
    <property type="entry name" value="Immunoglobulins"/>
    <property type="match status" value="1"/>
</dbReference>
<dbReference type="Pfam" id="PF07714">
    <property type="entry name" value="PK_Tyr_Ser-Thr"/>
    <property type="match status" value="1"/>
</dbReference>
<evidence type="ECO:0000259" key="31">
    <source>
        <dbReference type="PROSITE" id="PS50835"/>
    </source>
</evidence>
<accession>A0A8S4NN49</accession>
<dbReference type="SMART" id="SM00409">
    <property type="entry name" value="IG"/>
    <property type="match status" value="1"/>
</dbReference>
<evidence type="ECO:0000256" key="18">
    <source>
        <dbReference type="ARBA" id="ARBA00023180"/>
    </source>
</evidence>
<keyword evidence="7" id="KW-0808">Transferase</keyword>
<feature type="active site" description="Proton acceptor" evidence="21">
    <location>
        <position position="596"/>
    </location>
</feature>
<evidence type="ECO:0000256" key="17">
    <source>
        <dbReference type="ARBA" id="ARBA00023170"/>
    </source>
</evidence>
<feature type="signal peptide" evidence="27">
    <location>
        <begin position="1"/>
        <end position="23"/>
    </location>
</feature>
<dbReference type="InterPro" id="IPR013806">
    <property type="entry name" value="Kringle-like"/>
</dbReference>
<dbReference type="FunFam" id="1.10.510.10:FF:000554">
    <property type="entry name" value="Predicted protein"/>
    <property type="match status" value="1"/>
</dbReference>
<dbReference type="AlphaFoldDB" id="A0A8S4NN49"/>
<evidence type="ECO:0000259" key="29">
    <source>
        <dbReference type="PROSITE" id="PS50038"/>
    </source>
</evidence>
<dbReference type="InterPro" id="IPR020635">
    <property type="entry name" value="Tyr_kinase_cat_dom"/>
</dbReference>
<dbReference type="Proteomes" id="UP000749559">
    <property type="component" value="Unassembled WGS sequence"/>
</dbReference>
<feature type="binding site" evidence="22">
    <location>
        <begin position="459"/>
        <end position="466"/>
    </location>
    <ligand>
        <name>ATP</name>
        <dbReference type="ChEBI" id="CHEBI:30616"/>
    </ligand>
</feature>
<dbReference type="OrthoDB" id="2431000at2759"/>
<dbReference type="InterPro" id="IPR011009">
    <property type="entry name" value="Kinase-like_dom_sf"/>
</dbReference>
<dbReference type="PANTHER" id="PTHR24416">
    <property type="entry name" value="TYROSINE-PROTEIN KINASE RECEPTOR"/>
    <property type="match status" value="1"/>
</dbReference>
<evidence type="ECO:0000256" key="3">
    <source>
        <dbReference type="ARBA" id="ARBA00022473"/>
    </source>
</evidence>
<dbReference type="GO" id="GO:0005886">
    <property type="term" value="C:plasma membrane"/>
    <property type="evidence" value="ECO:0007669"/>
    <property type="project" value="UniProtKB-SubCell"/>
</dbReference>
<dbReference type="SUPFAM" id="SSF56112">
    <property type="entry name" value="Protein kinase-like (PK-like)"/>
    <property type="match status" value="1"/>
</dbReference>
<dbReference type="InterPro" id="IPR003598">
    <property type="entry name" value="Ig_sub2"/>
</dbReference>
<comment type="subcellular location">
    <subcellularLocation>
        <location evidence="1">Cell membrane</location>
        <topology evidence="1">Single-pass type I membrane protein</topology>
    </subcellularLocation>
</comment>
<evidence type="ECO:0000256" key="23">
    <source>
        <dbReference type="PIRSR" id="PIRSR000615-3"/>
    </source>
</evidence>
<evidence type="ECO:0000256" key="25">
    <source>
        <dbReference type="PROSITE-ProRule" id="PRU10141"/>
    </source>
</evidence>
<keyword evidence="33" id="KW-1185">Reference proteome</keyword>
<feature type="binding site" evidence="22">
    <location>
        <position position="600"/>
    </location>
    <ligand>
        <name>ATP</name>
        <dbReference type="ChEBI" id="CHEBI:30616"/>
    </ligand>
</feature>
<evidence type="ECO:0000256" key="9">
    <source>
        <dbReference type="ARBA" id="ARBA00022729"/>
    </source>
</evidence>
<feature type="binding site" evidence="23">
    <location>
        <position position="614"/>
    </location>
    <ligand>
        <name>Mg(2+)</name>
        <dbReference type="ChEBI" id="CHEBI:18420"/>
    </ligand>
</feature>
<dbReference type="InterPro" id="IPR036179">
    <property type="entry name" value="Ig-like_dom_sf"/>
</dbReference>
<keyword evidence="16" id="KW-1015">Disulfide bond</keyword>
<dbReference type="GO" id="GO:0007169">
    <property type="term" value="P:cell surface receptor protein tyrosine kinase signaling pathway"/>
    <property type="evidence" value="ECO:0007669"/>
    <property type="project" value="TreeGrafter"/>
</dbReference>
<dbReference type="Gene3D" id="1.10.2000.10">
    <property type="entry name" value="Frizzled cysteine-rich domain"/>
    <property type="match status" value="1"/>
</dbReference>
<dbReference type="PROSITE" id="PS50835">
    <property type="entry name" value="IG_LIKE"/>
    <property type="match status" value="1"/>
</dbReference>
<keyword evidence="17" id="KW-0675">Receptor</keyword>
<dbReference type="SMART" id="SM00219">
    <property type="entry name" value="TyrKc"/>
    <property type="match status" value="1"/>
</dbReference>
<dbReference type="InterPro" id="IPR007110">
    <property type="entry name" value="Ig-like_dom"/>
</dbReference>
<dbReference type="InterPro" id="IPR000001">
    <property type="entry name" value="Kringle"/>
</dbReference>
<gene>
    <name evidence="32" type="ORF">OFUS_LOCUS9423</name>
</gene>
<keyword evidence="14 26" id="KW-0472">Membrane</keyword>
<protein>
    <recommendedName>
        <fullName evidence="2">receptor protein-tyrosine kinase</fullName>
        <ecNumber evidence="2">2.7.10.1</ecNumber>
    </recommendedName>
</protein>
<dbReference type="EC" id="2.7.10.1" evidence="2"/>
<dbReference type="Pfam" id="PF01392">
    <property type="entry name" value="Fz"/>
    <property type="match status" value="1"/>
</dbReference>
<dbReference type="Pfam" id="PF00051">
    <property type="entry name" value="Kringle"/>
    <property type="match status" value="1"/>
</dbReference>
<keyword evidence="12 22" id="KW-0067">ATP-binding</keyword>
<keyword evidence="15" id="KW-0829">Tyrosine-protein kinase</keyword>
<dbReference type="GO" id="GO:0043235">
    <property type="term" value="C:receptor complex"/>
    <property type="evidence" value="ECO:0007669"/>
    <property type="project" value="TreeGrafter"/>
</dbReference>
<dbReference type="PROSITE" id="PS00021">
    <property type="entry name" value="KRINGLE_1"/>
    <property type="match status" value="1"/>
</dbReference>
<dbReference type="PROSITE" id="PS00107">
    <property type="entry name" value="PROTEIN_KINASE_ATP"/>
    <property type="match status" value="1"/>
</dbReference>
<evidence type="ECO:0000256" key="24">
    <source>
        <dbReference type="PROSITE-ProRule" id="PRU00121"/>
    </source>
</evidence>
<keyword evidence="13 26" id="KW-1133">Transmembrane helix</keyword>
<dbReference type="Pfam" id="PF13927">
    <property type="entry name" value="Ig_3"/>
    <property type="match status" value="1"/>
</dbReference>
<evidence type="ECO:0000256" key="21">
    <source>
        <dbReference type="PIRSR" id="PIRSR000615-1"/>
    </source>
</evidence>
<keyword evidence="10 22" id="KW-0547">Nucleotide-binding</keyword>
<dbReference type="PROSITE" id="PS50011">
    <property type="entry name" value="PROTEIN_KINASE_DOM"/>
    <property type="match status" value="1"/>
</dbReference>
<keyword evidence="23" id="KW-0479">Metal-binding</keyword>
<evidence type="ECO:0000256" key="14">
    <source>
        <dbReference type="ARBA" id="ARBA00023136"/>
    </source>
</evidence>
<dbReference type="InterPro" id="IPR038178">
    <property type="entry name" value="Kringle_sf"/>
</dbReference>
<evidence type="ECO:0000256" key="4">
    <source>
        <dbReference type="ARBA" id="ARBA00022475"/>
    </source>
</evidence>
<dbReference type="SUPFAM" id="SSF57440">
    <property type="entry name" value="Kringle-like"/>
    <property type="match status" value="1"/>
</dbReference>
<dbReference type="GO" id="GO:0004714">
    <property type="term" value="F:transmembrane receptor protein tyrosine kinase activity"/>
    <property type="evidence" value="ECO:0007669"/>
    <property type="project" value="UniProtKB-EC"/>
</dbReference>
<evidence type="ECO:0000256" key="7">
    <source>
        <dbReference type="ARBA" id="ARBA00022679"/>
    </source>
</evidence>
<dbReference type="SMART" id="SM00408">
    <property type="entry name" value="IGc2"/>
    <property type="match status" value="1"/>
</dbReference>
<feature type="chain" id="PRO_5035872108" description="receptor protein-tyrosine kinase" evidence="27">
    <location>
        <begin position="24"/>
        <end position="745"/>
    </location>
</feature>
<organism evidence="32 33">
    <name type="scientific">Owenia fusiformis</name>
    <name type="common">Polychaete worm</name>
    <dbReference type="NCBI Taxonomy" id="6347"/>
    <lineage>
        <taxon>Eukaryota</taxon>
        <taxon>Metazoa</taxon>
        <taxon>Spiralia</taxon>
        <taxon>Lophotrochozoa</taxon>
        <taxon>Annelida</taxon>
        <taxon>Polychaeta</taxon>
        <taxon>Sedentaria</taxon>
        <taxon>Canalipalpata</taxon>
        <taxon>Sabellida</taxon>
        <taxon>Oweniida</taxon>
        <taxon>Oweniidae</taxon>
        <taxon>Owenia</taxon>
    </lineage>
</organism>
<evidence type="ECO:0000256" key="5">
    <source>
        <dbReference type="ARBA" id="ARBA00022553"/>
    </source>
</evidence>
<evidence type="ECO:0000256" key="20">
    <source>
        <dbReference type="ARBA" id="ARBA00051243"/>
    </source>
</evidence>
<dbReference type="PROSITE" id="PS50070">
    <property type="entry name" value="KRINGLE_2"/>
    <property type="match status" value="1"/>
</dbReference>
<dbReference type="SMART" id="SM00130">
    <property type="entry name" value="KR"/>
    <property type="match status" value="1"/>
</dbReference>
<dbReference type="SUPFAM" id="SSF48726">
    <property type="entry name" value="Immunoglobulin"/>
    <property type="match status" value="1"/>
</dbReference>
<keyword evidence="6 24" id="KW-0420">Kringle</keyword>
<keyword evidence="11" id="KW-0418">Kinase</keyword>
<evidence type="ECO:0000313" key="32">
    <source>
        <dbReference type="EMBL" id="CAH1783045.1"/>
    </source>
</evidence>
<evidence type="ECO:0000256" key="12">
    <source>
        <dbReference type="ARBA" id="ARBA00022840"/>
    </source>
</evidence>
<sequence length="745" mass="84438">MVRKSTKMLWIFTSMSIIAIISGTDLVQPQIAVHPTNTSSRVGGRAMFICNATGVPAPTIEWQHNGVKIPNIAGNNIHFHKNMLIISYVKADHVGSYRCKARSFIGLDWSDSAYLLISRMAAPPGKYCSPYRGTICSKHLGESLIYYNHTGSTDLNNEQIVKNLWPELIKSLDSTCSVHAEKLLCHYAFPDCMQTSKGSVALPLCREDCEATQQLFCMSEWITIQNNKQQGIVFRHRGHFRLPVCSELPSRLKSPCSDAFLYEHKPHLVSSHCYHGNGQYYNGTVNTTRSGYQCQDWLSQHPHRHMRHPHIFPEVRDASNYCRNPGGEENSPWCYTINQTKRWEKCDIPQCPPLVSSHPPMVAASSIFESYSIEFWLLMATTVLFAAILIGVIWILVRVFIHPLCKNAPTSGELSLDLDDLSLNAAYYSFNPSYYNIANHTFNELEYPRNKLLYIKDIGKGAFGRVFQARAPGLETKDSCSMVAVKMLKDGATYEMQLDFEREAMLLLEFNHPNIISLLGMCTNDTPMCLLFEYMPHGDLNSYLRKRGPGYIHGRRHGDNIVNDQAKLSNQQQVAIAQQICAGMVYLSHEGFVHRDLATRNCLVGHKMKVKISDFGLAQPLTEKGQFIGNESDPVPIRWMAPEAIIHNVFSIQSDIWSFGIALWEIFSFALQPYFGMTHEEVIKSIQHGGNMSRPDNCPYSVYEIMQSCWQLDPAQRPMFTFIKYSLDVVQNKITQNGMVQSKTI</sequence>
<dbReference type="SUPFAM" id="SSF63501">
    <property type="entry name" value="Frizzled cysteine-rich domain"/>
    <property type="match status" value="1"/>
</dbReference>
<evidence type="ECO:0000256" key="2">
    <source>
        <dbReference type="ARBA" id="ARBA00011902"/>
    </source>
</evidence>
<dbReference type="InterPro" id="IPR050122">
    <property type="entry name" value="RTK"/>
</dbReference>
<evidence type="ECO:0000256" key="16">
    <source>
        <dbReference type="ARBA" id="ARBA00023157"/>
    </source>
</evidence>
<evidence type="ECO:0000256" key="19">
    <source>
        <dbReference type="ARBA" id="ARBA00023319"/>
    </source>
</evidence>
<feature type="domain" description="Kringle" evidence="30">
    <location>
        <begin position="272"/>
        <end position="351"/>
    </location>
</feature>
<keyword evidence="5" id="KW-0597">Phosphoprotein</keyword>
<dbReference type="InterPro" id="IPR001245">
    <property type="entry name" value="Ser-Thr/Tyr_kinase_cat_dom"/>
</dbReference>
<comment type="caution">
    <text evidence="32">The sequence shown here is derived from an EMBL/GenBank/DDBJ whole genome shotgun (WGS) entry which is preliminary data.</text>
</comment>
<dbReference type="GO" id="GO:0045202">
    <property type="term" value="C:synapse"/>
    <property type="evidence" value="ECO:0007669"/>
    <property type="project" value="UniProtKB-SubCell"/>
</dbReference>
<dbReference type="InterPro" id="IPR003599">
    <property type="entry name" value="Ig_sub"/>
</dbReference>
<evidence type="ECO:0000256" key="6">
    <source>
        <dbReference type="ARBA" id="ARBA00022572"/>
    </source>
</evidence>
<keyword evidence="3" id="KW-0217">Developmental protein</keyword>
<dbReference type="GO" id="GO:0005524">
    <property type="term" value="F:ATP binding"/>
    <property type="evidence" value="ECO:0007669"/>
    <property type="project" value="UniProtKB-UniRule"/>
</dbReference>
<proteinExistence type="predicted"/>
<evidence type="ECO:0000313" key="33">
    <source>
        <dbReference type="Proteomes" id="UP000749559"/>
    </source>
</evidence>
<feature type="domain" description="Ig-like" evidence="31">
    <location>
        <begin position="29"/>
        <end position="118"/>
    </location>
</feature>
<comment type="catalytic activity">
    <reaction evidence="20">
        <text>L-tyrosyl-[protein] + ATP = O-phospho-L-tyrosyl-[protein] + ADP + H(+)</text>
        <dbReference type="Rhea" id="RHEA:10596"/>
        <dbReference type="Rhea" id="RHEA-COMP:10136"/>
        <dbReference type="Rhea" id="RHEA-COMP:20101"/>
        <dbReference type="ChEBI" id="CHEBI:15378"/>
        <dbReference type="ChEBI" id="CHEBI:30616"/>
        <dbReference type="ChEBI" id="CHEBI:46858"/>
        <dbReference type="ChEBI" id="CHEBI:61978"/>
        <dbReference type="ChEBI" id="CHEBI:456216"/>
        <dbReference type="EC" id="2.7.10.1"/>
    </reaction>
</comment>
<evidence type="ECO:0000256" key="11">
    <source>
        <dbReference type="ARBA" id="ARBA00022777"/>
    </source>
</evidence>
<dbReference type="InterPro" id="IPR018056">
    <property type="entry name" value="Kringle_CS"/>
</dbReference>
<evidence type="ECO:0000256" key="26">
    <source>
        <dbReference type="SAM" id="Phobius"/>
    </source>
</evidence>
<keyword evidence="9 27" id="KW-0732">Signal</keyword>
<feature type="binding site" evidence="23">
    <location>
        <position position="601"/>
    </location>
    <ligand>
        <name>Mg(2+)</name>
        <dbReference type="ChEBI" id="CHEBI:18420"/>
    </ligand>
</feature>
<evidence type="ECO:0000256" key="13">
    <source>
        <dbReference type="ARBA" id="ARBA00022989"/>
    </source>
</evidence>
<dbReference type="PROSITE" id="PS50038">
    <property type="entry name" value="FZ"/>
    <property type="match status" value="1"/>
</dbReference>
<dbReference type="PIRSF" id="PIRSF000615">
    <property type="entry name" value="TyrPK_CSF1-R"/>
    <property type="match status" value="1"/>
</dbReference>
<feature type="transmembrane region" description="Helical" evidence="26">
    <location>
        <begin position="375"/>
        <end position="397"/>
    </location>
</feature>
<reference evidence="32" key="1">
    <citation type="submission" date="2022-03" db="EMBL/GenBank/DDBJ databases">
        <authorList>
            <person name="Martin C."/>
        </authorList>
    </citation>
    <scope>NUCLEOTIDE SEQUENCE</scope>
</reference>
<dbReference type="Gene3D" id="2.40.20.10">
    <property type="entry name" value="Plasminogen Kringle 4"/>
    <property type="match status" value="1"/>
</dbReference>
<dbReference type="Gene3D" id="3.30.200.20">
    <property type="entry name" value="Phosphorylase Kinase, domain 1"/>
    <property type="match status" value="1"/>
</dbReference>
<dbReference type="PANTHER" id="PTHR24416:SF317">
    <property type="entry name" value="MUSCLE, SKELETAL RECEPTOR TYROSINE-PROTEIN KINASE"/>
    <property type="match status" value="1"/>
</dbReference>
<comment type="caution">
    <text evidence="24">Lacks conserved residue(s) required for the propagation of feature annotation.</text>
</comment>
<dbReference type="PRINTS" id="PR00109">
    <property type="entry name" value="TYRKINASE"/>
</dbReference>
<feature type="binding site" evidence="22">
    <location>
        <begin position="533"/>
        <end position="539"/>
    </location>
    <ligand>
        <name>ATP</name>
        <dbReference type="ChEBI" id="CHEBI:30616"/>
    </ligand>
</feature>
<evidence type="ECO:0000256" key="22">
    <source>
        <dbReference type="PIRSR" id="PIRSR000615-2"/>
    </source>
</evidence>
<dbReference type="InterPro" id="IPR013783">
    <property type="entry name" value="Ig-like_fold"/>
</dbReference>
<evidence type="ECO:0000256" key="15">
    <source>
        <dbReference type="ARBA" id="ARBA00023137"/>
    </source>
</evidence>
<dbReference type="InterPro" id="IPR008266">
    <property type="entry name" value="Tyr_kinase_AS"/>
</dbReference>